<sequence length="40" mass="4575">MAVPVMKWIGLRLQDYLTMEKNNETTYPTNRTMGGSSQPD</sequence>
<evidence type="ECO:0000313" key="2">
    <source>
        <dbReference type="Proteomes" id="UP000254507"/>
    </source>
</evidence>
<organism evidence="1 2">
    <name type="scientific">Actinobacillus seminis</name>
    <dbReference type="NCBI Taxonomy" id="722"/>
    <lineage>
        <taxon>Bacteria</taxon>
        <taxon>Pseudomonadati</taxon>
        <taxon>Pseudomonadota</taxon>
        <taxon>Gammaproteobacteria</taxon>
        <taxon>Pasteurellales</taxon>
        <taxon>Pasteurellaceae</taxon>
        <taxon>Actinobacillus</taxon>
    </lineage>
</organism>
<accession>A0A380VEL3</accession>
<dbReference type="Proteomes" id="UP000254507">
    <property type="component" value="Unassembled WGS sequence"/>
</dbReference>
<name>A0A380VEL3_9PAST</name>
<proteinExistence type="predicted"/>
<evidence type="ECO:0000313" key="1">
    <source>
        <dbReference type="EMBL" id="SUU35904.1"/>
    </source>
</evidence>
<protein>
    <submittedName>
        <fullName evidence="1">Uncharacterized protein</fullName>
    </submittedName>
</protein>
<gene>
    <name evidence="1" type="ORF">NCTC10851_01033</name>
</gene>
<dbReference type="EMBL" id="UFSB01000001">
    <property type="protein sequence ID" value="SUU35904.1"/>
    <property type="molecule type" value="Genomic_DNA"/>
</dbReference>
<dbReference type="AlphaFoldDB" id="A0A380VEL3"/>
<reference evidence="1 2" key="1">
    <citation type="submission" date="2018-06" db="EMBL/GenBank/DDBJ databases">
        <authorList>
            <consortium name="Pathogen Informatics"/>
            <person name="Doyle S."/>
        </authorList>
    </citation>
    <scope>NUCLEOTIDE SEQUENCE [LARGE SCALE GENOMIC DNA]</scope>
    <source>
        <strain evidence="1 2">NCTC10851</strain>
    </source>
</reference>